<feature type="transmembrane region" description="Helical" evidence="2">
    <location>
        <begin position="66"/>
        <end position="87"/>
    </location>
</feature>
<dbReference type="RefSeq" id="WP_114029594.1">
    <property type="nucleotide sequence ID" value="NZ_QOIL01000008.1"/>
</dbReference>
<feature type="region of interest" description="Disordered" evidence="1">
    <location>
        <begin position="158"/>
        <end position="178"/>
    </location>
</feature>
<keyword evidence="2" id="KW-0812">Transmembrane</keyword>
<keyword evidence="2" id="KW-1133">Transmembrane helix</keyword>
<name>A0A367FJZ7_9ACTN</name>
<evidence type="ECO:0000256" key="2">
    <source>
        <dbReference type="SAM" id="Phobius"/>
    </source>
</evidence>
<organism evidence="3 4">
    <name type="scientific">Sphaerisporangium album</name>
    <dbReference type="NCBI Taxonomy" id="509200"/>
    <lineage>
        <taxon>Bacteria</taxon>
        <taxon>Bacillati</taxon>
        <taxon>Actinomycetota</taxon>
        <taxon>Actinomycetes</taxon>
        <taxon>Streptosporangiales</taxon>
        <taxon>Streptosporangiaceae</taxon>
        <taxon>Sphaerisporangium</taxon>
    </lineage>
</organism>
<reference evidence="3 4" key="1">
    <citation type="submission" date="2018-06" db="EMBL/GenBank/DDBJ databases">
        <title>Sphaerisporangium craniellae sp. nov., isolated from a marine sponge in the South China Sea.</title>
        <authorList>
            <person name="Li L."/>
        </authorList>
    </citation>
    <scope>NUCLEOTIDE SEQUENCE [LARGE SCALE GENOMIC DNA]</scope>
    <source>
        <strain evidence="3 4">CCTCC AA 208026</strain>
    </source>
</reference>
<sequence length="325" mass="34403">MSTDEIDATTRLLARVEPGKPGGDPSAPEARALLVLITAGDFGPAEEHGGAVPGPRRVRRYGPQRLLLGLVAVAVLAAGVVVGPSLLGNGLGPATSYASSDIDIRREADLYVARIKNPYADHQRYREAFGTLGLDVDVRVVPAAPRKVGQELSVGVHGGVRESSGRTPEWLSSGMEEPDGTPCMAGQDGCYLVLRVPVGLTGQLVVRLGRPARAGEVYDEAGVTTATTAGGTLAGYRVDEKTVGEVVPEIEKRGLKITYLIATVAPENPGGYGMDPDKQDTPVGKDWIVWEAEESAPDTVRLIVTDERYDKNPVYGGPRDTVVKD</sequence>
<dbReference type="OrthoDB" id="3826074at2"/>
<evidence type="ECO:0000313" key="3">
    <source>
        <dbReference type="EMBL" id="RCG30229.1"/>
    </source>
</evidence>
<accession>A0A367FJZ7</accession>
<evidence type="ECO:0000256" key="1">
    <source>
        <dbReference type="SAM" id="MobiDB-lite"/>
    </source>
</evidence>
<keyword evidence="2" id="KW-0472">Membrane</keyword>
<keyword evidence="4" id="KW-1185">Reference proteome</keyword>
<comment type="caution">
    <text evidence="3">The sequence shown here is derived from an EMBL/GenBank/DDBJ whole genome shotgun (WGS) entry which is preliminary data.</text>
</comment>
<dbReference type="Proteomes" id="UP000253094">
    <property type="component" value="Unassembled WGS sequence"/>
</dbReference>
<proteinExistence type="predicted"/>
<dbReference type="EMBL" id="QOIL01000008">
    <property type="protein sequence ID" value="RCG30229.1"/>
    <property type="molecule type" value="Genomic_DNA"/>
</dbReference>
<protein>
    <submittedName>
        <fullName evidence="3">Uncharacterized protein</fullName>
    </submittedName>
</protein>
<gene>
    <name evidence="3" type="ORF">DQ384_15900</name>
</gene>
<dbReference type="AlphaFoldDB" id="A0A367FJZ7"/>
<evidence type="ECO:0000313" key="4">
    <source>
        <dbReference type="Proteomes" id="UP000253094"/>
    </source>
</evidence>